<proteinExistence type="predicted"/>
<organism evidence="5 6">
    <name type="scientific">Pseudomonas asgharzadehiana</name>
    <dbReference type="NCBI Taxonomy" id="2842349"/>
    <lineage>
        <taxon>Bacteria</taxon>
        <taxon>Pseudomonadati</taxon>
        <taxon>Pseudomonadota</taxon>
        <taxon>Gammaproteobacteria</taxon>
        <taxon>Pseudomonadales</taxon>
        <taxon>Pseudomonadaceae</taxon>
        <taxon>Pseudomonas</taxon>
    </lineage>
</organism>
<dbReference type="RefSeq" id="WP_217856205.1">
    <property type="nucleotide sequence ID" value="NZ_CP077079.1"/>
</dbReference>
<gene>
    <name evidence="5" type="ORF">KSS96_11035</name>
</gene>
<evidence type="ECO:0000256" key="1">
    <source>
        <dbReference type="ARBA" id="ARBA00023235"/>
    </source>
</evidence>
<name>A0ABX8P885_9PSED</name>
<reference evidence="5" key="1">
    <citation type="journal article" date="2021" name="Microorganisms">
        <title>The Ever-Expanding Pseudomonas Genus: Description of 43 New Species and Partition of the Pseudomonas putida Group.</title>
        <authorList>
            <person name="Girard L."/>
            <person name="Lood C."/>
            <person name="Hofte M."/>
            <person name="Vandamme P."/>
            <person name="Rokni-Zadeh H."/>
            <person name="van Noort V."/>
            <person name="Lavigne R."/>
            <person name="De Mot R."/>
        </authorList>
    </citation>
    <scope>NUCLEOTIDE SEQUENCE</scope>
    <source>
        <strain evidence="5">SWRI132</strain>
    </source>
</reference>
<dbReference type="PANTHER" id="PTHR23309:SF51">
    <property type="entry name" value="3-HYDROXYACYL-COA DEHYDROGENASE-RELATED"/>
    <property type="match status" value="1"/>
</dbReference>
<evidence type="ECO:0000256" key="3">
    <source>
        <dbReference type="ARBA" id="ARBA00023268"/>
    </source>
</evidence>
<dbReference type="InterPro" id="IPR006108">
    <property type="entry name" value="3HC_DH_C"/>
</dbReference>
<evidence type="ECO:0000313" key="6">
    <source>
        <dbReference type="Proteomes" id="UP000886848"/>
    </source>
</evidence>
<dbReference type="Proteomes" id="UP000886848">
    <property type="component" value="Chromosome"/>
</dbReference>
<sequence length="267" mass="30487">MNDLLPVDFMLRNIELPSSRLSKPDQSEDNFIEIPGSATPNPIRHRTYIMQGLFESLNREAHRLVLEGARPADVDNLVGISKFNMGILASNDHYGIDVFFWERIKNRKLQMNNPNYFALGKELFILGRYGKKSGRGFYLYENSSKQPDPELSLIAAMLAHETNINYRPHIAEQEIMERLLITLIIEGAKLTQELPGISFQDVDLVFSQEFNLPLQHKTPMQSATLLGSEFILDKIDHYQHTLGNHGKQWFACPPLLKKLINSSSATY</sequence>
<dbReference type="Pfam" id="PF00725">
    <property type="entry name" value="3HCDH"/>
    <property type="match status" value="1"/>
</dbReference>
<keyword evidence="1" id="KW-0413">Isomerase</keyword>
<keyword evidence="3" id="KW-0511">Multifunctional enzyme</keyword>
<dbReference type="EMBL" id="CP077079">
    <property type="protein sequence ID" value="QXH69421.1"/>
    <property type="molecule type" value="Genomic_DNA"/>
</dbReference>
<evidence type="ECO:0000259" key="4">
    <source>
        <dbReference type="Pfam" id="PF00725"/>
    </source>
</evidence>
<protein>
    <recommendedName>
        <fullName evidence="4">3-hydroxyacyl-CoA dehydrogenase C-terminal domain-containing protein</fullName>
    </recommendedName>
</protein>
<dbReference type="PANTHER" id="PTHR23309">
    <property type="entry name" value="3-HYDROXYACYL-COA DEHYROGENASE"/>
    <property type="match status" value="1"/>
</dbReference>
<evidence type="ECO:0000313" key="5">
    <source>
        <dbReference type="EMBL" id="QXH69421.1"/>
    </source>
</evidence>
<feature type="domain" description="3-hydroxyacyl-CoA dehydrogenase C-terminal" evidence="4">
    <location>
        <begin position="49"/>
        <end position="140"/>
    </location>
</feature>
<keyword evidence="2" id="KW-0456">Lyase</keyword>
<evidence type="ECO:0000256" key="2">
    <source>
        <dbReference type="ARBA" id="ARBA00023239"/>
    </source>
</evidence>
<keyword evidence="6" id="KW-1185">Reference proteome</keyword>
<accession>A0ABX8P885</accession>